<evidence type="ECO:0000259" key="8">
    <source>
        <dbReference type="Pfam" id="PF14698"/>
    </source>
</evidence>
<dbReference type="InterPro" id="IPR000362">
    <property type="entry name" value="Fumarate_lyase_fam"/>
</dbReference>
<dbReference type="Pfam" id="PF00206">
    <property type="entry name" value="Lyase_1"/>
    <property type="match status" value="1"/>
</dbReference>
<evidence type="ECO:0000256" key="6">
    <source>
        <dbReference type="NCBIfam" id="TIGR00838"/>
    </source>
</evidence>
<dbReference type="NCBIfam" id="TIGR00838">
    <property type="entry name" value="argH"/>
    <property type="match status" value="1"/>
</dbReference>
<evidence type="ECO:0000256" key="4">
    <source>
        <dbReference type="ARBA" id="ARBA00022571"/>
    </source>
</evidence>
<dbReference type="Gene3D" id="1.10.40.30">
    <property type="entry name" value="Fumarase/aspartase (C-terminal domain)"/>
    <property type="match status" value="1"/>
</dbReference>
<dbReference type="Pfam" id="PF14698">
    <property type="entry name" value="ASL_C2"/>
    <property type="match status" value="1"/>
</dbReference>
<dbReference type="UniPathway" id="UPA00068">
    <property type="reaction ID" value="UER00114"/>
</dbReference>
<comment type="catalytic activity">
    <reaction evidence="1">
        <text>2-(N(omega)-L-arginino)succinate = fumarate + L-arginine</text>
        <dbReference type="Rhea" id="RHEA:24020"/>
        <dbReference type="ChEBI" id="CHEBI:29806"/>
        <dbReference type="ChEBI" id="CHEBI:32682"/>
        <dbReference type="ChEBI" id="CHEBI:57472"/>
        <dbReference type="EC" id="4.3.2.1"/>
    </reaction>
</comment>
<name>A0A2V3TZI2_9HYPH</name>
<dbReference type="InterPro" id="IPR022761">
    <property type="entry name" value="Fumarate_lyase_N"/>
</dbReference>
<dbReference type="RefSeq" id="WP_170147389.1">
    <property type="nucleotide sequence ID" value="NZ_JAHBRY010000003.1"/>
</dbReference>
<gene>
    <name evidence="9" type="ORF">C7450_110240</name>
</gene>
<dbReference type="InterPro" id="IPR008948">
    <property type="entry name" value="L-Aspartase-like"/>
</dbReference>
<evidence type="ECO:0000256" key="2">
    <source>
        <dbReference type="ARBA" id="ARBA00004941"/>
    </source>
</evidence>
<keyword evidence="4" id="KW-0055">Arginine biosynthesis</keyword>
<dbReference type="PRINTS" id="PR00149">
    <property type="entry name" value="FUMRATELYASE"/>
</dbReference>
<dbReference type="SUPFAM" id="SSF48557">
    <property type="entry name" value="L-aspartase-like"/>
    <property type="match status" value="1"/>
</dbReference>
<organism evidence="9 10">
    <name type="scientific">Chelatococcus asaccharovorans</name>
    <dbReference type="NCBI Taxonomy" id="28210"/>
    <lineage>
        <taxon>Bacteria</taxon>
        <taxon>Pseudomonadati</taxon>
        <taxon>Pseudomonadota</taxon>
        <taxon>Alphaproteobacteria</taxon>
        <taxon>Hyphomicrobiales</taxon>
        <taxon>Chelatococcaceae</taxon>
        <taxon>Chelatococcus</taxon>
    </lineage>
</organism>
<dbReference type="GO" id="GO:0004056">
    <property type="term" value="F:argininosuccinate lyase activity"/>
    <property type="evidence" value="ECO:0007669"/>
    <property type="project" value="UniProtKB-UniRule"/>
</dbReference>
<dbReference type="AlphaFoldDB" id="A0A2V3TZI2"/>
<dbReference type="Proteomes" id="UP000248021">
    <property type="component" value="Unassembled WGS sequence"/>
</dbReference>
<evidence type="ECO:0000256" key="1">
    <source>
        <dbReference type="ARBA" id="ARBA00000985"/>
    </source>
</evidence>
<feature type="domain" description="Fumarate lyase N-terminal" evidence="7">
    <location>
        <begin position="62"/>
        <end position="314"/>
    </location>
</feature>
<comment type="caution">
    <text evidence="9">The sequence shown here is derived from an EMBL/GenBank/DDBJ whole genome shotgun (WGS) entry which is preliminary data.</text>
</comment>
<keyword evidence="5 9" id="KW-0456">Lyase</keyword>
<dbReference type="EMBL" id="QJJK01000010">
    <property type="protein sequence ID" value="PXW55301.1"/>
    <property type="molecule type" value="Genomic_DNA"/>
</dbReference>
<proteinExistence type="predicted"/>
<dbReference type="Gene3D" id="1.10.275.10">
    <property type="entry name" value="Fumarase/aspartase (N-terminal domain)"/>
    <property type="match status" value="1"/>
</dbReference>
<evidence type="ECO:0000256" key="3">
    <source>
        <dbReference type="ARBA" id="ARBA00012338"/>
    </source>
</evidence>
<feature type="domain" description="Argininosuccinate lyase C-terminal" evidence="8">
    <location>
        <begin position="379"/>
        <end position="451"/>
    </location>
</feature>
<keyword evidence="10" id="KW-1185">Reference proteome</keyword>
<dbReference type="GO" id="GO:0042450">
    <property type="term" value="P:L-arginine biosynthetic process via ornithine"/>
    <property type="evidence" value="ECO:0007669"/>
    <property type="project" value="UniProtKB-UniRule"/>
</dbReference>
<dbReference type="PANTHER" id="PTHR43814">
    <property type="entry name" value="ARGININOSUCCINATE LYASE"/>
    <property type="match status" value="1"/>
</dbReference>
<dbReference type="GO" id="GO:0005829">
    <property type="term" value="C:cytosol"/>
    <property type="evidence" value="ECO:0007669"/>
    <property type="project" value="TreeGrafter"/>
</dbReference>
<dbReference type="InterPro" id="IPR024083">
    <property type="entry name" value="Fumarase/histidase_N"/>
</dbReference>
<dbReference type="CDD" id="cd01359">
    <property type="entry name" value="Argininosuccinate_lyase"/>
    <property type="match status" value="1"/>
</dbReference>
<dbReference type="PRINTS" id="PR00145">
    <property type="entry name" value="ARGSUCLYASE"/>
</dbReference>
<dbReference type="PANTHER" id="PTHR43814:SF1">
    <property type="entry name" value="ARGININOSUCCINATE LYASE"/>
    <property type="match status" value="1"/>
</dbReference>
<sequence length="520" mass="55939">MMPPTSSAPHSAGSAGALLTDARLGKKPAPRLRRYYLEPGLRKELPKLHQILAVDLAHVVMLAERGIIPATQAARLVDALRDLRADPEARLRIEPERGSMVLQIEAHLTNAVGESDAGALSTGRSRIDQGATVRRLYERNGTLAVLDRLVALQDALLALAARHSRTLMPGYTHLQPSQPWVFGHYLLGFANKIHRAFVRMLEAYHHLNLSPLGTVGGSGSPWPLDRRRTAALLGFAGLVENARLGRDIQYLADIAAAACLIMNEINDLATDLQLWSSNEFALVELDAGYCGTSSIFPQKKNPIALEGIRTAAAQSMHWFSNVLALCRGMGSGDLAMRSPGHVDAVFETTADMTDLMTGIIETLIVHPSRMGARAQLGWTTASSLADLLVHQGTLSYRQAHHAVGAFVRHCVENDVAVTDATAGLFASVTGLDMALTDAEFRSALDPATFIAACTSQGGAAPEQVDALLRAAAADREADRSWLDTEQHRLASCNAELDRAAEILAAARPAGSHHHPDLAHE</sequence>
<evidence type="ECO:0000313" key="9">
    <source>
        <dbReference type="EMBL" id="PXW55301.1"/>
    </source>
</evidence>
<comment type="pathway">
    <text evidence="2">Amino-acid biosynthesis; L-arginine biosynthesis; L-arginine from L-ornithine and carbamoyl phosphate: step 3/3.</text>
</comment>
<accession>A0A2V3TZI2</accession>
<evidence type="ECO:0000259" key="7">
    <source>
        <dbReference type="Pfam" id="PF00206"/>
    </source>
</evidence>
<dbReference type="InterPro" id="IPR009049">
    <property type="entry name" value="Argininosuccinate_lyase"/>
</dbReference>
<evidence type="ECO:0000256" key="5">
    <source>
        <dbReference type="ARBA" id="ARBA00023239"/>
    </source>
</evidence>
<protein>
    <recommendedName>
        <fullName evidence="3 6">Argininosuccinate lyase</fullName>
        <ecNumber evidence="3 6">4.3.2.1</ecNumber>
    </recommendedName>
</protein>
<reference evidence="9 10" key="1">
    <citation type="submission" date="2018-05" db="EMBL/GenBank/DDBJ databases">
        <title>Genomic Encyclopedia of Type Strains, Phase IV (KMG-IV): sequencing the most valuable type-strain genomes for metagenomic binning, comparative biology and taxonomic classification.</title>
        <authorList>
            <person name="Goeker M."/>
        </authorList>
    </citation>
    <scope>NUCLEOTIDE SEQUENCE [LARGE SCALE GENOMIC DNA]</scope>
    <source>
        <strain evidence="9 10">DSM 6462</strain>
    </source>
</reference>
<evidence type="ECO:0000313" key="10">
    <source>
        <dbReference type="Proteomes" id="UP000248021"/>
    </source>
</evidence>
<dbReference type="Gene3D" id="1.20.200.10">
    <property type="entry name" value="Fumarase/aspartase (Central domain)"/>
    <property type="match status" value="1"/>
</dbReference>
<dbReference type="InterPro" id="IPR029419">
    <property type="entry name" value="Arg_succ_lyase_C"/>
</dbReference>
<dbReference type="EC" id="4.3.2.1" evidence="3 6"/>
<keyword evidence="4" id="KW-0028">Amino-acid biosynthesis</keyword>